<proteinExistence type="predicted"/>
<keyword evidence="1" id="KW-0732">Signal</keyword>
<dbReference type="AlphaFoldDB" id="A0AAW4GJ93"/>
<feature type="chain" id="PRO_5043666296" description="DUF3019 domain-containing protein" evidence="1">
    <location>
        <begin position="26"/>
        <end position="118"/>
    </location>
</feature>
<evidence type="ECO:0000313" key="3">
    <source>
        <dbReference type="EMBL" id="MBM9938643.1"/>
    </source>
</evidence>
<dbReference type="RefSeq" id="WP_205405448.1">
    <property type="nucleotide sequence ID" value="NZ_JAFFTA010000020.1"/>
</dbReference>
<dbReference type="Proteomes" id="UP000784064">
    <property type="component" value="Unassembled WGS sequence"/>
</dbReference>
<dbReference type="Proteomes" id="UP000749453">
    <property type="component" value="Unassembled WGS sequence"/>
</dbReference>
<reference evidence="2" key="2">
    <citation type="submission" date="2021-01" db="EMBL/GenBank/DDBJ databases">
        <authorList>
            <person name="Yu Y."/>
        </authorList>
    </citation>
    <scope>NUCLEOTIDE SEQUENCE</scope>
    <source>
        <strain evidence="2">As-5</strain>
        <strain evidence="3">As-6</strain>
    </source>
</reference>
<organism evidence="2 5">
    <name type="scientific">Stenotrophomonas lactitubi</name>
    <dbReference type="NCBI Taxonomy" id="2045214"/>
    <lineage>
        <taxon>Bacteria</taxon>
        <taxon>Pseudomonadati</taxon>
        <taxon>Pseudomonadota</taxon>
        <taxon>Gammaproteobacteria</taxon>
        <taxon>Lysobacterales</taxon>
        <taxon>Lysobacteraceae</taxon>
        <taxon>Stenotrophomonas</taxon>
    </lineage>
</organism>
<feature type="signal peptide" evidence="1">
    <location>
        <begin position="1"/>
        <end position="25"/>
    </location>
</feature>
<accession>A0AAW4GJ93</accession>
<evidence type="ECO:0008006" key="6">
    <source>
        <dbReference type="Google" id="ProtNLM"/>
    </source>
</evidence>
<dbReference type="EMBL" id="JAFFTB010000018">
    <property type="protein sequence ID" value="MBM9938643.1"/>
    <property type="molecule type" value="Genomic_DNA"/>
</dbReference>
<gene>
    <name evidence="2" type="ORF">JJW18_13660</name>
    <name evidence="3" type="ORF">JJW19_10860</name>
</gene>
<evidence type="ECO:0000313" key="2">
    <source>
        <dbReference type="EMBL" id="MBM9914513.1"/>
    </source>
</evidence>
<sequence>MNLRRLSGLAAVVAAAGLAVASVQAAEACVDDTLPGRLADAPVRLCIEAKTGQPARYRLWLAGEVRISGDEPAARQGLGGDWYGHPLWLRCTGAGNLRRCDLTVDGEAAWNAELVLPR</sequence>
<comment type="caution">
    <text evidence="2">The sequence shown here is derived from an EMBL/GenBank/DDBJ whole genome shotgun (WGS) entry which is preliminary data.</text>
</comment>
<evidence type="ECO:0000256" key="1">
    <source>
        <dbReference type="SAM" id="SignalP"/>
    </source>
</evidence>
<reference evidence="4" key="1">
    <citation type="submission" date="2021-01" db="EMBL/GenBank/DDBJ databases">
        <title>Stenotrophomonas maltophilia.</title>
        <authorList>
            <person name="Yu Y."/>
        </authorList>
    </citation>
    <scope>NUCLEOTIDE SEQUENCE [LARGE SCALE GENOMIC DNA]</scope>
    <source>
        <strain evidence="4">As-6</strain>
    </source>
</reference>
<name>A0AAW4GJ93_9GAMM</name>
<evidence type="ECO:0000313" key="5">
    <source>
        <dbReference type="Proteomes" id="UP000784064"/>
    </source>
</evidence>
<protein>
    <recommendedName>
        <fullName evidence="6">DUF3019 domain-containing protein</fullName>
    </recommendedName>
</protein>
<dbReference type="EMBL" id="JAFFTA010000020">
    <property type="protein sequence ID" value="MBM9914513.1"/>
    <property type="molecule type" value="Genomic_DNA"/>
</dbReference>
<evidence type="ECO:0000313" key="4">
    <source>
        <dbReference type="Proteomes" id="UP000749453"/>
    </source>
</evidence>
<keyword evidence="4" id="KW-1185">Reference proteome</keyword>